<evidence type="ECO:0000256" key="2">
    <source>
        <dbReference type="ARBA" id="ARBA00006178"/>
    </source>
</evidence>
<feature type="compositionally biased region" description="Polar residues" evidence="9">
    <location>
        <begin position="54"/>
        <end position="67"/>
    </location>
</feature>
<feature type="compositionally biased region" description="Pro residues" evidence="9">
    <location>
        <begin position="1"/>
        <end position="12"/>
    </location>
</feature>
<evidence type="ECO:0000313" key="11">
    <source>
        <dbReference type="EMBL" id="KDE05524.1"/>
    </source>
</evidence>
<dbReference type="OrthoDB" id="21060at2759"/>
<protein>
    <recommendedName>
        <fullName evidence="3">Transcription initiation factor TFIID subunit 4</fullName>
    </recommendedName>
    <alternativeName>
        <fullName evidence="8">TBP-associated factor 4</fullName>
    </alternativeName>
</protein>
<reference evidence="13" key="1">
    <citation type="submission" date="2010-11" db="EMBL/GenBank/DDBJ databases">
        <title>The genome sequence of Microbotryum violaceum strain p1A1 Lamole.</title>
        <authorList>
            <person name="Cuomo C."/>
            <person name="Perlin M."/>
            <person name="Young S.K."/>
            <person name="Zeng Q."/>
            <person name="Gargeya S."/>
            <person name="Alvarado L."/>
            <person name="Berlin A."/>
            <person name="Chapman S.B."/>
            <person name="Chen Z."/>
            <person name="Freedman E."/>
            <person name="Gellesch M."/>
            <person name="Goldberg J."/>
            <person name="Griggs A."/>
            <person name="Gujja S."/>
            <person name="Heilman E."/>
            <person name="Heiman D."/>
            <person name="Howarth C."/>
            <person name="Mehta T."/>
            <person name="Neiman D."/>
            <person name="Pearson M."/>
            <person name="Roberts A."/>
            <person name="Saif S."/>
            <person name="Shea T."/>
            <person name="Shenoy N."/>
            <person name="Sisk P."/>
            <person name="Stolte C."/>
            <person name="Sykes S."/>
            <person name="White J."/>
            <person name="Yandava C."/>
            <person name="Haas B."/>
            <person name="Nusbaum C."/>
            <person name="Birren B."/>
        </authorList>
    </citation>
    <scope>NUCLEOTIDE SEQUENCE [LARGE SCALE GENOMIC DNA]</scope>
    <source>
        <strain evidence="13">p1A1 Lamole</strain>
    </source>
</reference>
<gene>
    <name evidence="11" type="ORF">MVLG_04117</name>
</gene>
<dbReference type="InterPro" id="IPR007900">
    <property type="entry name" value="TAF4_C"/>
</dbReference>
<dbReference type="HOGENOM" id="CLU_517961_0_0_1"/>
<feature type="region of interest" description="Disordered" evidence="9">
    <location>
        <begin position="298"/>
        <end position="376"/>
    </location>
</feature>
<feature type="compositionally biased region" description="Polar residues" evidence="9">
    <location>
        <begin position="422"/>
        <end position="447"/>
    </location>
</feature>
<sequence length="526" mass="57286">MPSASSPPPPSQSPATVSTPTASASVSTPKPGAGRTGGGLQLPGALGNKGKTKANPSAETSRNNTTRDTLKEPHETTTNTNTTTGKFEHEPSTNVQHLMDAVGASGVDINAEEDSLRQHQPVRSHFNTTSTSQQPNPSTTHTHTHTHTHTATTAASSAPSTSTLTDLDLRIHSQSFIDPQVLADVVRKIAAEYSLKSLEGQTIPLIALACRTRLMDLISNSIRVRDHRLNANHLRKPPFDNQLKRRRRDQALGQEYRVHEEEDMLQEGKKEPVWDAVVYDEPEKALWVLEKVDREEERKRRRERVLRDEKEQEEKELREAVEASERAREEQERDDIAISTPGVDGTDQTMTNTLASTGGMETPKSNPLLKKKKKRDLGQAAIAKNLSGDVQKRLTDQIAMRSLGGRSFSWLSGAGGAAAGASNMSTSNRPHNQSAMGTPTLGTTPTARSSSLNPFPSSLNRLTTIPSLHDANRQKLDAEETWRQGAHVVELKDILFALDNQRGMGLGKGAGKVASLKARAGVVRKA</sequence>
<evidence type="ECO:0000256" key="5">
    <source>
        <dbReference type="ARBA" id="ARBA00023163"/>
    </source>
</evidence>
<organism evidence="11">
    <name type="scientific">Microbotryum lychnidis-dioicae (strain p1A1 Lamole / MvSl-1064)</name>
    <name type="common">Anther smut fungus</name>
    <dbReference type="NCBI Taxonomy" id="683840"/>
    <lineage>
        <taxon>Eukaryota</taxon>
        <taxon>Fungi</taxon>
        <taxon>Dikarya</taxon>
        <taxon>Basidiomycota</taxon>
        <taxon>Pucciniomycotina</taxon>
        <taxon>Microbotryomycetes</taxon>
        <taxon>Microbotryales</taxon>
        <taxon>Microbotryaceae</taxon>
        <taxon>Microbotryum</taxon>
    </lineage>
</organism>
<feature type="compositionally biased region" description="Low complexity" evidence="9">
    <location>
        <begin position="149"/>
        <end position="160"/>
    </location>
</feature>
<feature type="region of interest" description="Disordered" evidence="9">
    <location>
        <begin position="415"/>
        <end position="458"/>
    </location>
</feature>
<reference evidence="11" key="2">
    <citation type="submission" date="2010-11" db="EMBL/GenBank/DDBJ databases">
        <authorList>
            <consortium name="The Broad Institute Genome Sequencing Platform"/>
            <person name="Earl A."/>
            <person name="Ward D."/>
            <person name="Feldgarden M."/>
            <person name="Gevers D."/>
            <person name="Butler R."/>
            <person name="Young S.K."/>
            <person name="Zeng Q."/>
            <person name="Gargeya S."/>
            <person name="Fitzgerald M."/>
            <person name="Haas B."/>
            <person name="Abouelleil A."/>
            <person name="Alvarado L."/>
            <person name="Arachchi H.M."/>
            <person name="Berlin A."/>
            <person name="Brown A."/>
            <person name="Chapman S.B."/>
            <person name="Chen Z."/>
            <person name="Dunbar C."/>
            <person name="Freedman E."/>
            <person name="Gearin G."/>
            <person name="Gellesch M."/>
            <person name="Goldberg J."/>
            <person name="Griggs A."/>
            <person name="Gujja S."/>
            <person name="Heilman E."/>
            <person name="Heiman D."/>
            <person name="Howarth C."/>
            <person name="Larson L."/>
            <person name="Lui A."/>
            <person name="MacDonald P.J.P."/>
            <person name="Mehta T."/>
            <person name="Montmayeur A."/>
            <person name="Murphy C."/>
            <person name="Neiman D."/>
            <person name="Pearson M."/>
            <person name="Priest M."/>
            <person name="Roberts A."/>
            <person name="Saif S."/>
            <person name="Shea T."/>
            <person name="Shenoy N."/>
            <person name="Sisk P."/>
            <person name="Stolte C."/>
            <person name="Sykes S."/>
            <person name="White J."/>
            <person name="Yandava C."/>
            <person name="Wortman J."/>
            <person name="Nusbaum C."/>
            <person name="Birren B."/>
        </authorList>
    </citation>
    <scope>NUCLEOTIDE SEQUENCE</scope>
    <source>
        <strain evidence="11">P1A1 Lamole</strain>
    </source>
</reference>
<evidence type="ECO:0000256" key="9">
    <source>
        <dbReference type="SAM" id="MobiDB-lite"/>
    </source>
</evidence>
<keyword evidence="6" id="KW-0539">Nucleus</keyword>
<dbReference type="Pfam" id="PF05236">
    <property type="entry name" value="TAF4"/>
    <property type="match status" value="1"/>
</dbReference>
<feature type="compositionally biased region" description="Polar residues" evidence="9">
    <location>
        <begin position="346"/>
        <end position="356"/>
    </location>
</feature>
<comment type="similarity">
    <text evidence="2">Belongs to the TAF4 family.</text>
</comment>
<feature type="compositionally biased region" description="Low complexity" evidence="9">
    <location>
        <begin position="448"/>
        <end position="458"/>
    </location>
</feature>
<evidence type="ECO:0000256" key="1">
    <source>
        <dbReference type="ARBA" id="ARBA00004123"/>
    </source>
</evidence>
<dbReference type="GO" id="GO:0006352">
    <property type="term" value="P:DNA-templated transcription initiation"/>
    <property type="evidence" value="ECO:0007669"/>
    <property type="project" value="InterPro"/>
</dbReference>
<evidence type="ECO:0000256" key="3">
    <source>
        <dbReference type="ARBA" id="ARBA00017306"/>
    </source>
</evidence>
<evidence type="ECO:0000313" key="12">
    <source>
        <dbReference type="EnsemblFungi" id="MVLG_04117T0"/>
    </source>
</evidence>
<reference evidence="12" key="4">
    <citation type="submission" date="2015-06" db="UniProtKB">
        <authorList>
            <consortium name="EnsemblFungi"/>
        </authorList>
    </citation>
    <scope>IDENTIFICATION</scope>
</reference>
<dbReference type="InParanoid" id="U5HA83"/>
<evidence type="ECO:0000313" key="13">
    <source>
        <dbReference type="Proteomes" id="UP000017200"/>
    </source>
</evidence>
<keyword evidence="5" id="KW-0804">Transcription</keyword>
<feature type="compositionally biased region" description="Basic and acidic residues" evidence="9">
    <location>
        <begin position="305"/>
        <end position="336"/>
    </location>
</feature>
<proteinExistence type="inferred from homology"/>
<evidence type="ECO:0000256" key="7">
    <source>
        <dbReference type="ARBA" id="ARBA00025346"/>
    </source>
</evidence>
<feature type="region of interest" description="Disordered" evidence="9">
    <location>
        <begin position="1"/>
        <end position="91"/>
    </location>
</feature>
<evidence type="ECO:0000256" key="8">
    <source>
        <dbReference type="ARBA" id="ARBA00031747"/>
    </source>
</evidence>
<dbReference type="EMBL" id="AEIJ01000403">
    <property type="status" value="NOT_ANNOTATED_CDS"/>
    <property type="molecule type" value="Genomic_DNA"/>
</dbReference>
<evidence type="ECO:0000256" key="6">
    <source>
        <dbReference type="ARBA" id="ARBA00023242"/>
    </source>
</evidence>
<accession>U5HA83</accession>
<dbReference type="EMBL" id="GL541685">
    <property type="protein sequence ID" value="KDE05524.1"/>
    <property type="molecule type" value="Genomic_DNA"/>
</dbReference>
<comment type="function">
    <text evidence="7">Functions as a component of the DNA-binding general transcription factor complex TFIID. Binding of TFIID to a promoter (with or without TATA element) is the initial step in pre-initiation complex (PIC) formation. TFIID plays a key role in the regulation of gene expression by RNA polymerase II through different activities such as transcription activator interaction, core promoter recognition and selectivity, TFIIA and TFIIB interaction, chromatin modification (histone acetylation by TAF1), facilitation of DNA opening and initiation of transcription.</text>
</comment>
<dbReference type="AlphaFoldDB" id="U5HA83"/>
<feature type="compositionally biased region" description="Low complexity" evidence="9">
    <location>
        <begin position="127"/>
        <end position="141"/>
    </location>
</feature>
<dbReference type="EnsemblFungi" id="MVLG_04117T0">
    <property type="protein sequence ID" value="MVLG_04117T0"/>
    <property type="gene ID" value="MVLG_04117"/>
</dbReference>
<keyword evidence="13" id="KW-1185">Reference proteome</keyword>
<feature type="region of interest" description="Disordered" evidence="9">
    <location>
        <begin position="115"/>
        <end position="160"/>
    </location>
</feature>
<feature type="compositionally biased region" description="Low complexity" evidence="9">
    <location>
        <begin position="13"/>
        <end position="31"/>
    </location>
</feature>
<evidence type="ECO:0000259" key="10">
    <source>
        <dbReference type="Pfam" id="PF05236"/>
    </source>
</evidence>
<dbReference type="Proteomes" id="UP000017200">
    <property type="component" value="Unassembled WGS sequence"/>
</dbReference>
<reference evidence="11 13" key="3">
    <citation type="journal article" date="2015" name="BMC Genomics">
        <title>Sex and parasites: genomic and transcriptomic analysis of Microbotryum lychnidis-dioicae, the biotrophic and plant-castrating anther smut fungus.</title>
        <authorList>
            <person name="Perlin M.H."/>
            <person name="Amselem J."/>
            <person name="Fontanillas E."/>
            <person name="Toh S.S."/>
            <person name="Chen Z."/>
            <person name="Goldberg J."/>
            <person name="Duplessis S."/>
            <person name="Henrissat B."/>
            <person name="Young S."/>
            <person name="Zeng Q."/>
            <person name="Aguileta G."/>
            <person name="Petit E."/>
            <person name="Badouin H."/>
            <person name="Andrews J."/>
            <person name="Razeeq D."/>
            <person name="Gabaldon T."/>
            <person name="Quesneville H."/>
            <person name="Giraud T."/>
            <person name="Hood M.E."/>
            <person name="Schultz D.J."/>
            <person name="Cuomo C.A."/>
        </authorList>
    </citation>
    <scope>NUCLEOTIDE SEQUENCE [LARGE SCALE GENOMIC DNA]</scope>
    <source>
        <strain evidence="13">p1A1 Lamole</strain>
        <strain evidence="11">P1A1 Lamole</strain>
    </source>
</reference>
<dbReference type="STRING" id="683840.U5HA83"/>
<dbReference type="OMA" id="DHRLNAN"/>
<evidence type="ECO:0000256" key="4">
    <source>
        <dbReference type="ARBA" id="ARBA00023015"/>
    </source>
</evidence>
<comment type="subcellular location">
    <subcellularLocation>
        <location evidence="1">Nucleus</location>
    </subcellularLocation>
</comment>
<dbReference type="GO" id="GO:0005669">
    <property type="term" value="C:transcription factor TFIID complex"/>
    <property type="evidence" value="ECO:0007669"/>
    <property type="project" value="InterPro"/>
</dbReference>
<feature type="domain" description="Transcription initiation factor TFIID component TAF4 C-terminal" evidence="10">
    <location>
        <begin position="99"/>
        <end position="333"/>
    </location>
</feature>
<name>U5HA83_USTV1</name>
<keyword evidence="4" id="KW-0805">Transcription regulation</keyword>